<evidence type="ECO:0000256" key="1">
    <source>
        <dbReference type="SAM" id="MobiDB-lite"/>
    </source>
</evidence>
<dbReference type="RefSeq" id="XP_030764819.1">
    <property type="nucleotide sequence ID" value="XM_030908959.1"/>
</dbReference>
<gene>
    <name evidence="3" type="primary">LOC115889042</name>
</gene>
<dbReference type="AlphaFoldDB" id="A0A6J2YNK3"/>
<proteinExistence type="predicted"/>
<dbReference type="OrthoDB" id="8182951at2759"/>
<accession>A0A6J2YNK3</accession>
<dbReference type="Proteomes" id="UP000504635">
    <property type="component" value="Unplaced"/>
</dbReference>
<dbReference type="GeneID" id="115889042"/>
<feature type="compositionally biased region" description="Basic and acidic residues" evidence="1">
    <location>
        <begin position="37"/>
        <end position="58"/>
    </location>
</feature>
<sequence>MRAWMNQIDASALIRKNSLSFDKPEKNKAIKSNPVAEDNKQELTKTKNEETKLKKENEVTSGIQKEPKYLCPSKKSPKPLFSLSLPCSTTENCGFLGHDMLCCENRCVKGIKPPKTEIKHEPLLFGIIERKCPKDPLAELSDVHECFSDEECSPRICCSETLENGEKARYCRTPIPVWESLPLPSPVLEPLKTITGYMQCTPPPPPYLDLHPKPCENPLDCFPNLCCQEQGKKYCRPPRKSLLALVADLGQKIIPEETARKFIERIS</sequence>
<protein>
    <submittedName>
        <fullName evidence="3">Uncharacterized protein LOC115889042 isoform X2</fullName>
    </submittedName>
</protein>
<name>A0A6J2YNK3_SITOR</name>
<evidence type="ECO:0000313" key="3">
    <source>
        <dbReference type="RefSeq" id="XP_030764819.1"/>
    </source>
</evidence>
<evidence type="ECO:0000313" key="2">
    <source>
        <dbReference type="Proteomes" id="UP000504635"/>
    </source>
</evidence>
<organism evidence="2 3">
    <name type="scientific">Sitophilus oryzae</name>
    <name type="common">Rice weevil</name>
    <name type="synonym">Curculio oryzae</name>
    <dbReference type="NCBI Taxonomy" id="7048"/>
    <lineage>
        <taxon>Eukaryota</taxon>
        <taxon>Metazoa</taxon>
        <taxon>Ecdysozoa</taxon>
        <taxon>Arthropoda</taxon>
        <taxon>Hexapoda</taxon>
        <taxon>Insecta</taxon>
        <taxon>Pterygota</taxon>
        <taxon>Neoptera</taxon>
        <taxon>Endopterygota</taxon>
        <taxon>Coleoptera</taxon>
        <taxon>Polyphaga</taxon>
        <taxon>Cucujiformia</taxon>
        <taxon>Curculionidae</taxon>
        <taxon>Dryophthorinae</taxon>
        <taxon>Sitophilus</taxon>
    </lineage>
</organism>
<reference evidence="3" key="1">
    <citation type="submission" date="2025-08" db="UniProtKB">
        <authorList>
            <consortium name="RefSeq"/>
        </authorList>
    </citation>
    <scope>IDENTIFICATION</scope>
    <source>
        <tissue evidence="3">Gonads</tissue>
    </source>
</reference>
<keyword evidence="2" id="KW-1185">Reference proteome</keyword>
<feature type="region of interest" description="Disordered" evidence="1">
    <location>
        <begin position="23"/>
        <end position="59"/>
    </location>
</feature>